<accession>A0AAV4GME6</accession>
<dbReference type="AlphaFoldDB" id="A0AAV4GME6"/>
<name>A0AAV4GME6_9GAST</name>
<gene>
    <name evidence="1" type="ORF">ElyMa_006065300</name>
</gene>
<dbReference type="Proteomes" id="UP000762676">
    <property type="component" value="Unassembled WGS sequence"/>
</dbReference>
<comment type="caution">
    <text evidence="1">The sequence shown here is derived from an EMBL/GenBank/DDBJ whole genome shotgun (WGS) entry which is preliminary data.</text>
</comment>
<reference evidence="1 2" key="1">
    <citation type="journal article" date="2021" name="Elife">
        <title>Chloroplast acquisition without the gene transfer in kleptoplastic sea slugs, Plakobranchus ocellatus.</title>
        <authorList>
            <person name="Maeda T."/>
            <person name="Takahashi S."/>
            <person name="Yoshida T."/>
            <person name="Shimamura S."/>
            <person name="Takaki Y."/>
            <person name="Nagai Y."/>
            <person name="Toyoda A."/>
            <person name="Suzuki Y."/>
            <person name="Arimoto A."/>
            <person name="Ishii H."/>
            <person name="Satoh N."/>
            <person name="Nishiyama T."/>
            <person name="Hasebe M."/>
            <person name="Maruyama T."/>
            <person name="Minagawa J."/>
            <person name="Obokata J."/>
            <person name="Shigenobu S."/>
        </authorList>
    </citation>
    <scope>NUCLEOTIDE SEQUENCE [LARGE SCALE GENOMIC DNA]</scope>
</reference>
<organism evidence="1 2">
    <name type="scientific">Elysia marginata</name>
    <dbReference type="NCBI Taxonomy" id="1093978"/>
    <lineage>
        <taxon>Eukaryota</taxon>
        <taxon>Metazoa</taxon>
        <taxon>Spiralia</taxon>
        <taxon>Lophotrochozoa</taxon>
        <taxon>Mollusca</taxon>
        <taxon>Gastropoda</taxon>
        <taxon>Heterobranchia</taxon>
        <taxon>Euthyneura</taxon>
        <taxon>Panpulmonata</taxon>
        <taxon>Sacoglossa</taxon>
        <taxon>Placobranchoidea</taxon>
        <taxon>Plakobranchidae</taxon>
        <taxon>Elysia</taxon>
    </lineage>
</organism>
<dbReference type="EMBL" id="BMAT01012145">
    <property type="protein sequence ID" value="GFR86952.1"/>
    <property type="molecule type" value="Genomic_DNA"/>
</dbReference>
<protein>
    <recommendedName>
        <fullName evidence="3">PIN domain-containing protein</fullName>
    </recommendedName>
</protein>
<evidence type="ECO:0000313" key="2">
    <source>
        <dbReference type="Proteomes" id="UP000762676"/>
    </source>
</evidence>
<evidence type="ECO:0000313" key="1">
    <source>
        <dbReference type="EMBL" id="GFR86952.1"/>
    </source>
</evidence>
<evidence type="ECO:0008006" key="3">
    <source>
        <dbReference type="Google" id="ProtNLM"/>
    </source>
</evidence>
<sequence length="120" mass="13412">MHVIDGNALLQSLIGLPDTFGELALKVFTCLPSASVVHFVTDRYDIKDIERVRKGQDDCNTHTIRGPSTKVSRNWKAFLSNTANKQQSSVFCCLSGKMTNMPLDYRDACFTLATKTHVPY</sequence>
<keyword evidence="2" id="KW-1185">Reference proteome</keyword>
<proteinExistence type="predicted"/>